<feature type="domain" description="Probable transposase IS891/IS1136/IS1341" evidence="1">
    <location>
        <begin position="124"/>
        <end position="239"/>
    </location>
</feature>
<evidence type="ECO:0000313" key="3">
    <source>
        <dbReference type="Proteomes" id="UP000487258"/>
    </source>
</evidence>
<evidence type="ECO:0000313" key="2">
    <source>
        <dbReference type="EMBL" id="MWL50313.1"/>
    </source>
</evidence>
<dbReference type="EMBL" id="WTMY01001241">
    <property type="protein sequence ID" value="MWL50313.1"/>
    <property type="molecule type" value="Genomic_DNA"/>
</dbReference>
<proteinExistence type="predicted"/>
<protein>
    <submittedName>
        <fullName evidence="2">Transposase</fullName>
    </submittedName>
</protein>
<name>A0A6L7A7A1_ECOLX</name>
<dbReference type="InterPro" id="IPR001959">
    <property type="entry name" value="Transposase"/>
</dbReference>
<dbReference type="RefSeq" id="WP_160446572.1">
    <property type="nucleotide sequence ID" value="NZ_WTMY01001241.1"/>
</dbReference>
<feature type="non-terminal residue" evidence="2">
    <location>
        <position position="255"/>
    </location>
</feature>
<reference evidence="2 3" key="1">
    <citation type="submission" date="2019-12" db="EMBL/GenBank/DDBJ databases">
        <title>Enteriobacteria Tanzani isolates_10432.</title>
        <authorList>
            <person name="Subbiah M."/>
            <person name="Call D."/>
        </authorList>
    </citation>
    <scope>NUCLEOTIDE SEQUENCE [LARGE SCALE GENOMIC DNA]</scope>
    <source>
        <strain evidence="2 3">10432wF6</strain>
    </source>
</reference>
<evidence type="ECO:0000259" key="1">
    <source>
        <dbReference type="Pfam" id="PF01385"/>
    </source>
</evidence>
<dbReference type="Pfam" id="PF01385">
    <property type="entry name" value="OrfB_IS605"/>
    <property type="match status" value="1"/>
</dbReference>
<dbReference type="NCBIfam" id="NF040570">
    <property type="entry name" value="guided_TnpB"/>
    <property type="match status" value="1"/>
</dbReference>
<sequence length="255" mass="29229">QNENHEAGNKYIPYGKMASWLVEWKNATETQWLKDSPSQPLQQSLKDLERAYKNFFRKRAAFPRFKKRGQNDAFRYPQGVKLDQENSRIFLPKLGWMRYRNSRQVTGVVKNVTVSQSCGKWYISIQTESEVSTPVHPSASMVGLDAGVAKLATLSDGTVFEPVNSFQKNQKTLARLQRQLSRKVKFSNNWQKQKRKIQRLHSCIANIRRDYLHKVTTTVSKNHAMIVIEDLKVSNMSKSAAGTVSQPGRNVRAKS</sequence>
<accession>A0A6L7A7A1</accession>
<dbReference type="Proteomes" id="UP000487258">
    <property type="component" value="Unassembled WGS sequence"/>
</dbReference>
<dbReference type="AlphaFoldDB" id="A0A6L7A7A1"/>
<gene>
    <name evidence="2" type="ORF">GQM04_33530</name>
</gene>
<feature type="non-terminal residue" evidence="2">
    <location>
        <position position="1"/>
    </location>
</feature>
<organism evidence="2 3">
    <name type="scientific">Escherichia coli</name>
    <dbReference type="NCBI Taxonomy" id="562"/>
    <lineage>
        <taxon>Bacteria</taxon>
        <taxon>Pseudomonadati</taxon>
        <taxon>Pseudomonadota</taxon>
        <taxon>Gammaproteobacteria</taxon>
        <taxon>Enterobacterales</taxon>
        <taxon>Enterobacteriaceae</taxon>
        <taxon>Escherichia</taxon>
    </lineage>
</organism>
<comment type="caution">
    <text evidence="2">The sequence shown here is derived from an EMBL/GenBank/DDBJ whole genome shotgun (WGS) entry which is preliminary data.</text>
</comment>